<feature type="domain" description="ABC transporter" evidence="4">
    <location>
        <begin position="11"/>
        <end position="241"/>
    </location>
</feature>
<evidence type="ECO:0000256" key="3">
    <source>
        <dbReference type="ARBA" id="ARBA00022840"/>
    </source>
</evidence>
<comment type="caution">
    <text evidence="5">The sequence shown here is derived from an EMBL/GenBank/DDBJ whole genome shotgun (WGS) entry which is preliminary data.</text>
</comment>
<dbReference type="Pfam" id="PF00005">
    <property type="entry name" value="ABC_tran"/>
    <property type="match status" value="1"/>
</dbReference>
<evidence type="ECO:0000313" key="5">
    <source>
        <dbReference type="EMBL" id="MBL3690218.1"/>
    </source>
</evidence>
<proteinExistence type="predicted"/>
<name>A0ABS1SQ61_9MICO</name>
<dbReference type="RefSeq" id="WP_202382331.1">
    <property type="nucleotide sequence ID" value="NZ_BAAAMA010000001.1"/>
</dbReference>
<gene>
    <name evidence="5" type="ORF">D3226_09625</name>
</gene>
<dbReference type="PROSITE" id="PS00211">
    <property type="entry name" value="ABC_TRANSPORTER_1"/>
    <property type="match status" value="1"/>
</dbReference>
<keyword evidence="6" id="KW-1185">Reference proteome</keyword>
<sequence>MPEPSNRGAEIRLDGVSKHYPKSIALDNVSLTVEPGEFMTFLGPSGSGKTTTLNLIAGFTDLTTGNVRIDGKQMADVPVHKRDLGIVFQHYALFPHMSVFDNVAFPLARRKVSKSETATLVHEALETAGLSGYEDRYPAELSGGQQQRVALARALVFQPKVLLLDEPLGALDKNLRERLQLELRRIHREVGRTFVFVTHDQEEALTLSDRIAVFNNGRIEQVGTAKELYERPASLFVAGFIGESTMVPSEDGVTTTVVRPEHGELLRPGSEVPFGMQSAQVTVRQSVYLGSGWKHEIELSGTGIPEPIAGVIRGAEELEWLGTTGGPAVLAWHPDQVATLPA</sequence>
<keyword evidence="1" id="KW-0813">Transport</keyword>
<evidence type="ECO:0000256" key="2">
    <source>
        <dbReference type="ARBA" id="ARBA00022741"/>
    </source>
</evidence>
<accession>A0ABS1SQ61</accession>
<evidence type="ECO:0000259" key="4">
    <source>
        <dbReference type="PROSITE" id="PS50893"/>
    </source>
</evidence>
<dbReference type="PANTHER" id="PTHR42781">
    <property type="entry name" value="SPERMIDINE/PUTRESCINE IMPORT ATP-BINDING PROTEIN POTA"/>
    <property type="match status" value="1"/>
</dbReference>
<evidence type="ECO:0000256" key="1">
    <source>
        <dbReference type="ARBA" id="ARBA00022448"/>
    </source>
</evidence>
<dbReference type="GO" id="GO:0005524">
    <property type="term" value="F:ATP binding"/>
    <property type="evidence" value="ECO:0007669"/>
    <property type="project" value="UniProtKB-KW"/>
</dbReference>
<dbReference type="PROSITE" id="PS50893">
    <property type="entry name" value="ABC_TRANSPORTER_2"/>
    <property type="match status" value="1"/>
</dbReference>
<dbReference type="Gene3D" id="3.40.50.300">
    <property type="entry name" value="P-loop containing nucleotide triphosphate hydrolases"/>
    <property type="match status" value="1"/>
</dbReference>
<keyword evidence="3 5" id="KW-0067">ATP-binding</keyword>
<reference evidence="5 6" key="1">
    <citation type="submission" date="2018-09" db="EMBL/GenBank/DDBJ databases">
        <title>Comparative genomics of Leucobacter spp.</title>
        <authorList>
            <person name="Reis A.C."/>
            <person name="Kolvenbach B.A."/>
            <person name="Corvini P.F.X."/>
            <person name="Nunes O.C."/>
        </authorList>
    </citation>
    <scope>NUCLEOTIDE SEQUENCE [LARGE SCALE GENOMIC DNA]</scope>
    <source>
        <strain evidence="5 6">L-1</strain>
    </source>
</reference>
<dbReference type="Gene3D" id="2.40.50.100">
    <property type="match status" value="1"/>
</dbReference>
<evidence type="ECO:0000313" key="6">
    <source>
        <dbReference type="Proteomes" id="UP001646141"/>
    </source>
</evidence>
<organism evidence="5 6">
    <name type="scientific">Leucobacter chromiireducens subsp. chromiireducens</name>
    <dbReference type="NCBI Taxonomy" id="660067"/>
    <lineage>
        <taxon>Bacteria</taxon>
        <taxon>Bacillati</taxon>
        <taxon>Actinomycetota</taxon>
        <taxon>Actinomycetes</taxon>
        <taxon>Micrococcales</taxon>
        <taxon>Microbacteriaceae</taxon>
        <taxon>Leucobacter</taxon>
    </lineage>
</organism>
<dbReference type="InterPro" id="IPR027417">
    <property type="entry name" value="P-loop_NTPase"/>
</dbReference>
<dbReference type="InterPro" id="IPR050093">
    <property type="entry name" value="ABC_SmlMolc_Importer"/>
</dbReference>
<dbReference type="SMART" id="SM00382">
    <property type="entry name" value="AAA"/>
    <property type="match status" value="1"/>
</dbReference>
<dbReference type="InterPro" id="IPR003593">
    <property type="entry name" value="AAA+_ATPase"/>
</dbReference>
<dbReference type="PANTHER" id="PTHR42781:SF4">
    <property type="entry name" value="SPERMIDINE_PUTRESCINE IMPORT ATP-BINDING PROTEIN POTA"/>
    <property type="match status" value="1"/>
</dbReference>
<protein>
    <submittedName>
        <fullName evidence="5">ABC transporter ATP-binding protein</fullName>
    </submittedName>
</protein>
<dbReference type="SUPFAM" id="SSF52540">
    <property type="entry name" value="P-loop containing nucleoside triphosphate hydrolases"/>
    <property type="match status" value="1"/>
</dbReference>
<keyword evidence="2" id="KW-0547">Nucleotide-binding</keyword>
<dbReference type="EMBL" id="QYAD01000003">
    <property type="protein sequence ID" value="MBL3690218.1"/>
    <property type="molecule type" value="Genomic_DNA"/>
</dbReference>
<dbReference type="Proteomes" id="UP001646141">
    <property type="component" value="Unassembled WGS sequence"/>
</dbReference>
<dbReference type="InterPro" id="IPR003439">
    <property type="entry name" value="ABC_transporter-like_ATP-bd"/>
</dbReference>
<dbReference type="InterPro" id="IPR017871">
    <property type="entry name" value="ABC_transporter-like_CS"/>
</dbReference>